<organism evidence="12 13">
    <name type="scientific">Leishmania martiniquensis</name>
    <dbReference type="NCBI Taxonomy" id="1580590"/>
    <lineage>
        <taxon>Eukaryota</taxon>
        <taxon>Discoba</taxon>
        <taxon>Euglenozoa</taxon>
        <taxon>Kinetoplastea</taxon>
        <taxon>Metakinetoplastina</taxon>
        <taxon>Trypanosomatida</taxon>
        <taxon>Trypanosomatidae</taxon>
        <taxon>Leishmaniinae</taxon>
        <taxon>Leishmania</taxon>
    </lineage>
</organism>
<protein>
    <recommendedName>
        <fullName evidence="10">Palmitoyltransferase</fullName>
        <ecNumber evidence="10">2.3.1.225</ecNumber>
    </recommendedName>
</protein>
<evidence type="ECO:0000256" key="3">
    <source>
        <dbReference type="ARBA" id="ARBA00022692"/>
    </source>
</evidence>
<evidence type="ECO:0000256" key="8">
    <source>
        <dbReference type="ARBA" id="ARBA00023315"/>
    </source>
</evidence>
<feature type="transmembrane region" description="Helical" evidence="10">
    <location>
        <begin position="178"/>
        <end position="197"/>
    </location>
</feature>
<feature type="domain" description="Palmitoyltransferase DHHC" evidence="11">
    <location>
        <begin position="280"/>
        <end position="402"/>
    </location>
</feature>
<keyword evidence="8 10" id="KW-0012">Acyltransferase</keyword>
<evidence type="ECO:0000256" key="9">
    <source>
        <dbReference type="ARBA" id="ARBA00048048"/>
    </source>
</evidence>
<dbReference type="AlphaFoldDB" id="A0A836GIN7"/>
<feature type="transmembrane region" description="Helical" evidence="10">
    <location>
        <begin position="209"/>
        <end position="229"/>
    </location>
</feature>
<evidence type="ECO:0000256" key="1">
    <source>
        <dbReference type="ARBA" id="ARBA00004127"/>
    </source>
</evidence>
<keyword evidence="6" id="KW-0564">Palmitate</keyword>
<dbReference type="RefSeq" id="XP_067177376.1">
    <property type="nucleotide sequence ID" value="XM_067320766.1"/>
</dbReference>
<dbReference type="Proteomes" id="UP000673552">
    <property type="component" value="Chromosome 28"/>
</dbReference>
<evidence type="ECO:0000313" key="13">
    <source>
        <dbReference type="Proteomes" id="UP000673552"/>
    </source>
</evidence>
<sequence length="460" mass="52183">MSLSTHRPVRGVTYGVVCPVCCNPMDFECTSERMYGARCPTCHAMVDLRNPAETLPDADTGVYEGDAQSHPGVQYSAEVEPSTGMSASAQVNRLVSSVEAEKRKCMPTKMTGETTQAFSAQRQQALSETFSFFFPLTHAIEYVFLGRKPYAKIGHVRIFRKRIPFYGHVHICAPRTTTAYAAPCVVTLAFFMVYTLFYAHMDLEWMEVYYTLELLLVFLFYALLFRLAYNDPGYVKPGYMDDEGGDTAAAARSAAEDMTLRDIERNQRESLWENVNGVPMERKWCSTCNMHRPVRAAHCYICGLCCYDHDHHCSVLGICVGRRRIEMFFTFVLVAAMACTVPTLVTICAVWEHTEAITTISQMIACFLLTVPLGILSIVLIMTAISMFRSIAQELSTRERLQHVYAQKRNPFDRGLFKNLYYHLVQRRVSESLFDEEFVKKCAMRTQERELGTGVTVTCM</sequence>
<dbReference type="InterPro" id="IPR001594">
    <property type="entry name" value="Palmitoyltrfase_DHHC"/>
</dbReference>
<evidence type="ECO:0000256" key="6">
    <source>
        <dbReference type="ARBA" id="ARBA00023139"/>
    </source>
</evidence>
<feature type="transmembrane region" description="Helical" evidence="10">
    <location>
        <begin position="360"/>
        <end position="388"/>
    </location>
</feature>
<dbReference type="PANTHER" id="PTHR22883:SF43">
    <property type="entry name" value="PALMITOYLTRANSFERASE APP"/>
    <property type="match status" value="1"/>
</dbReference>
<dbReference type="InterPro" id="IPR039859">
    <property type="entry name" value="PFA4/ZDH16/20/ERF2-like"/>
</dbReference>
<keyword evidence="5 10" id="KW-0472">Membrane</keyword>
<dbReference type="GO" id="GO:0005783">
    <property type="term" value="C:endoplasmic reticulum"/>
    <property type="evidence" value="ECO:0007669"/>
    <property type="project" value="TreeGrafter"/>
</dbReference>
<dbReference type="Pfam" id="PF01529">
    <property type="entry name" value="DHHC"/>
    <property type="match status" value="1"/>
</dbReference>
<comment type="subcellular location">
    <subcellularLocation>
        <location evidence="1">Endomembrane system</location>
        <topology evidence="1">Multi-pass membrane protein</topology>
    </subcellularLocation>
</comment>
<evidence type="ECO:0000259" key="11">
    <source>
        <dbReference type="Pfam" id="PF01529"/>
    </source>
</evidence>
<keyword evidence="13" id="KW-1185">Reference proteome</keyword>
<evidence type="ECO:0000256" key="4">
    <source>
        <dbReference type="ARBA" id="ARBA00022989"/>
    </source>
</evidence>
<comment type="domain">
    <text evidence="10">The DHHC domain is required for palmitoyltransferase activity.</text>
</comment>
<dbReference type="EC" id="2.3.1.225" evidence="10"/>
<reference evidence="12 13" key="1">
    <citation type="submission" date="2021-03" db="EMBL/GenBank/DDBJ databases">
        <title>Leishmania (Mundinia) martiniquensis Genome sequencing and assembly.</title>
        <authorList>
            <person name="Almutairi H."/>
            <person name="Gatherer D."/>
        </authorList>
    </citation>
    <scope>NUCLEOTIDE SEQUENCE [LARGE SCALE GENOMIC DNA]</scope>
    <source>
        <strain evidence="12">LSCM1</strain>
    </source>
</reference>
<dbReference type="GO" id="GO:0019706">
    <property type="term" value="F:protein-cysteine S-palmitoyltransferase activity"/>
    <property type="evidence" value="ECO:0007669"/>
    <property type="project" value="UniProtKB-EC"/>
</dbReference>
<dbReference type="PANTHER" id="PTHR22883">
    <property type="entry name" value="ZINC FINGER DHHC DOMAIN CONTAINING PROTEIN"/>
    <property type="match status" value="1"/>
</dbReference>
<evidence type="ECO:0000256" key="7">
    <source>
        <dbReference type="ARBA" id="ARBA00023288"/>
    </source>
</evidence>
<evidence type="ECO:0000256" key="2">
    <source>
        <dbReference type="ARBA" id="ARBA00022679"/>
    </source>
</evidence>
<evidence type="ECO:0000256" key="10">
    <source>
        <dbReference type="RuleBase" id="RU079119"/>
    </source>
</evidence>
<dbReference type="KEGG" id="lmat:92513278"/>
<keyword evidence="4 10" id="KW-1133">Transmembrane helix</keyword>
<keyword evidence="2 10" id="KW-0808">Transferase</keyword>
<dbReference type="GeneID" id="92513278"/>
<keyword evidence="7" id="KW-0449">Lipoprotein</keyword>
<proteinExistence type="inferred from homology"/>
<comment type="caution">
    <text evidence="12">The sequence shown here is derived from an EMBL/GenBank/DDBJ whole genome shotgun (WGS) entry which is preliminary data.</text>
</comment>
<dbReference type="GO" id="GO:0006612">
    <property type="term" value="P:protein targeting to membrane"/>
    <property type="evidence" value="ECO:0007669"/>
    <property type="project" value="TreeGrafter"/>
</dbReference>
<dbReference type="OrthoDB" id="4096362at2759"/>
<dbReference type="GO" id="GO:0005794">
    <property type="term" value="C:Golgi apparatus"/>
    <property type="evidence" value="ECO:0007669"/>
    <property type="project" value="TreeGrafter"/>
</dbReference>
<dbReference type="EMBL" id="JAFEUZ010000028">
    <property type="protein sequence ID" value="KAG5474434.1"/>
    <property type="molecule type" value="Genomic_DNA"/>
</dbReference>
<evidence type="ECO:0000256" key="5">
    <source>
        <dbReference type="ARBA" id="ARBA00023136"/>
    </source>
</evidence>
<comment type="catalytic activity">
    <reaction evidence="9 10">
        <text>L-cysteinyl-[protein] + hexadecanoyl-CoA = S-hexadecanoyl-L-cysteinyl-[protein] + CoA</text>
        <dbReference type="Rhea" id="RHEA:36683"/>
        <dbReference type="Rhea" id="RHEA-COMP:10131"/>
        <dbReference type="Rhea" id="RHEA-COMP:11032"/>
        <dbReference type="ChEBI" id="CHEBI:29950"/>
        <dbReference type="ChEBI" id="CHEBI:57287"/>
        <dbReference type="ChEBI" id="CHEBI:57379"/>
        <dbReference type="ChEBI" id="CHEBI:74151"/>
        <dbReference type="EC" id="2.3.1.225"/>
    </reaction>
</comment>
<comment type="similarity">
    <text evidence="10">Belongs to the DHHC palmitoyltransferase family.</text>
</comment>
<name>A0A836GIN7_9TRYP</name>
<accession>A0A836GIN7</accession>
<feature type="transmembrane region" description="Helical" evidence="10">
    <location>
        <begin position="328"/>
        <end position="354"/>
    </location>
</feature>
<dbReference type="PROSITE" id="PS50216">
    <property type="entry name" value="DHHC"/>
    <property type="match status" value="1"/>
</dbReference>
<keyword evidence="3 10" id="KW-0812">Transmembrane</keyword>
<gene>
    <name evidence="12" type="ORF">LSCM1_03216</name>
</gene>
<evidence type="ECO:0000313" key="12">
    <source>
        <dbReference type="EMBL" id="KAG5474434.1"/>
    </source>
</evidence>